<reference evidence="2 3" key="1">
    <citation type="submission" date="2016-03" db="EMBL/GenBank/DDBJ databases">
        <title>EvidentialGene: Evidence-directed Construction of Genes on Genomes.</title>
        <authorList>
            <person name="Gilbert D.G."/>
            <person name="Choi J.-H."/>
            <person name="Mockaitis K."/>
            <person name="Colbourne J."/>
            <person name="Pfrender M."/>
        </authorList>
    </citation>
    <scope>NUCLEOTIDE SEQUENCE [LARGE SCALE GENOMIC DNA]</scope>
    <source>
        <strain evidence="2 3">Xinb3</strain>
        <tissue evidence="2">Complete organism</tissue>
    </source>
</reference>
<gene>
    <name evidence="2" type="ORF">APZ42_001513</name>
</gene>
<evidence type="ECO:0000313" key="2">
    <source>
        <dbReference type="EMBL" id="KZS01734.1"/>
    </source>
</evidence>
<evidence type="ECO:0000313" key="3">
    <source>
        <dbReference type="Proteomes" id="UP000076858"/>
    </source>
</evidence>
<name>A0A162D0D6_9CRUS</name>
<dbReference type="AlphaFoldDB" id="A0A162D0D6"/>
<accession>A0A162D0D6</accession>
<comment type="caution">
    <text evidence="2">The sequence shown here is derived from an EMBL/GenBank/DDBJ whole genome shotgun (WGS) entry which is preliminary data.</text>
</comment>
<feature type="non-terminal residue" evidence="2">
    <location>
        <position position="125"/>
    </location>
</feature>
<organism evidence="2 3">
    <name type="scientific">Daphnia magna</name>
    <dbReference type="NCBI Taxonomy" id="35525"/>
    <lineage>
        <taxon>Eukaryota</taxon>
        <taxon>Metazoa</taxon>
        <taxon>Ecdysozoa</taxon>
        <taxon>Arthropoda</taxon>
        <taxon>Crustacea</taxon>
        <taxon>Branchiopoda</taxon>
        <taxon>Diplostraca</taxon>
        <taxon>Cladocera</taxon>
        <taxon>Anomopoda</taxon>
        <taxon>Daphniidae</taxon>
        <taxon>Daphnia</taxon>
    </lineage>
</organism>
<keyword evidence="3" id="KW-1185">Reference proteome</keyword>
<proteinExistence type="predicted"/>
<dbReference type="Proteomes" id="UP000076858">
    <property type="component" value="Unassembled WGS sequence"/>
</dbReference>
<sequence length="125" mass="13559">VSRLIQQRPVDVPSTLPPDLQINRLINSYTISSSSNSPARQSPGILPQQRLLRDVLDSQTPPPGVQLSPMLSTPPPPFIAHSVESSLYSHSGVIKQTRHSLPPTPPLYSSPHVVKTSDLISLSTL</sequence>
<protein>
    <submittedName>
        <fullName evidence="2">Uncharacterized protein</fullName>
    </submittedName>
</protein>
<feature type="region of interest" description="Disordered" evidence="1">
    <location>
        <begin position="54"/>
        <end position="73"/>
    </location>
</feature>
<dbReference type="EMBL" id="LRGB01006221">
    <property type="protein sequence ID" value="KZS01734.1"/>
    <property type="molecule type" value="Genomic_DNA"/>
</dbReference>
<evidence type="ECO:0000256" key="1">
    <source>
        <dbReference type="SAM" id="MobiDB-lite"/>
    </source>
</evidence>
<dbReference type="OrthoDB" id="336088at2759"/>
<feature type="non-terminal residue" evidence="2">
    <location>
        <position position="1"/>
    </location>
</feature>